<dbReference type="KEGG" id="syn:slr1799"/>
<proteinExistence type="predicted"/>
<dbReference type="Proteomes" id="UP000001425">
    <property type="component" value="Chromosome"/>
</dbReference>
<dbReference type="PaxDb" id="1148-1651902"/>
<keyword evidence="2" id="KW-0812">Transmembrane</keyword>
<sequence length="637" mass="71319">MNKTFNLPIARYFQSGLPLQRLPLQFWAIFLILMSGGIGLASTNWLLVLPKSPQCNRVFWPVASASMRLYCAQLSAEEKTVDGLLRAINLLAALPKDHPLAVEVNRNIEAWATDLLDLAEDFFQKGLLEEAIAAAEKIPDHVQAYDLVEERIAAWRGLWQEGETIYGEVENDLRNSRWNSAFRNAVRLLNLDNTFWATTKYDQAIRNIQIAQEESSKLDNAYRILRRGGTDNWLKAIEDAAKIPKDSYAYQEAQKLIAQAVDKLTGSIETMIEGQDWQTLNSTLSRLPESYFPAQDLNDWQILATAGLEAQMGTVEGLGLAITTAEKLTDSSRPYYALAQELVKDWRQEETALQQLAQARNTAEIGTVSALNQAIAQAKLITPDNPRHQEAARDIANWTERIQIDEDRPILRQARELANGGNLEQAIQQAERIGRGRALYSEARQSINQWQATIQRRIDQPILDQAIALANAQNYEAAISTARQIEGNRALSGEARLQISRWQAEINAQNNLRRAQELASSRTVDSLGQAVQLIRQVPRSSDVGGQRLQLVNNWSYQILSLAQEQAQSGNYQQAIRALQQIPAESAAYNSAQSFLQEWRSFNQPSPVPLTPVAPPAPRVESPLSTESELPPLESPQN</sequence>
<dbReference type="eggNOG" id="COG0457">
    <property type="taxonomic scope" value="Bacteria"/>
</dbReference>
<reference evidence="3 4" key="2">
    <citation type="journal article" date="1996" name="DNA Res.">
        <title>Sequence analysis of the genome of the unicellular cyanobacterium Synechocystis sp. strain PCC6803. II. Sequence determination of the entire genome and assignment of potential protein-coding regions.</title>
        <authorList>
            <person name="Kaneko T."/>
            <person name="Sato S."/>
            <person name="Kotani H."/>
            <person name="Tanaka A."/>
            <person name="Asamizu E."/>
            <person name="Nakamura Y."/>
            <person name="Miyajima N."/>
            <person name="Hirosawa M."/>
            <person name="Sugiura M."/>
            <person name="Sasamoto S."/>
            <person name="Kimura T."/>
            <person name="Hosouchi T."/>
            <person name="Matsuno A."/>
            <person name="Muraki A."/>
            <person name="Nakazaki N."/>
            <person name="Naruo K."/>
            <person name="Okumura S."/>
            <person name="Shimpo S."/>
            <person name="Takeuchi C."/>
            <person name="Wada T."/>
            <person name="Watanabe A."/>
            <person name="Yamada M."/>
            <person name="Yasuda M."/>
            <person name="Tabata S."/>
        </authorList>
    </citation>
    <scope>NUCLEOTIDE SEQUENCE [LARGE SCALE GENOMIC DNA]</scope>
    <source>
        <strain evidence="4">ATCC 27184 / PCC 6803 / Kazusa</strain>
    </source>
</reference>
<name>P72813_SYNY3</name>
<organism evidence="3 4">
    <name type="scientific">Synechocystis sp. (strain ATCC 27184 / PCC 6803 / Kazusa)</name>
    <dbReference type="NCBI Taxonomy" id="1111708"/>
    <lineage>
        <taxon>Bacteria</taxon>
        <taxon>Bacillati</taxon>
        <taxon>Cyanobacteriota</taxon>
        <taxon>Cyanophyceae</taxon>
        <taxon>Synechococcales</taxon>
        <taxon>Merismopediaceae</taxon>
        <taxon>Synechocystis</taxon>
    </lineage>
</organism>
<feature type="transmembrane region" description="Helical" evidence="2">
    <location>
        <begin position="26"/>
        <end position="47"/>
    </location>
</feature>
<dbReference type="EnsemblBacteria" id="BAA16828">
    <property type="protein sequence ID" value="BAA16828"/>
    <property type="gene ID" value="BAA16828"/>
</dbReference>
<evidence type="ECO:0000256" key="1">
    <source>
        <dbReference type="SAM" id="MobiDB-lite"/>
    </source>
</evidence>
<dbReference type="STRING" id="1148.gene:10497686"/>
<dbReference type="IntAct" id="P72813">
    <property type="interactions" value="4"/>
</dbReference>
<keyword evidence="2" id="KW-0472">Membrane</keyword>
<dbReference type="EMBL" id="BA000022">
    <property type="protein sequence ID" value="BAA16828.1"/>
    <property type="molecule type" value="Genomic_DNA"/>
</dbReference>
<accession>P72813</accession>
<protein>
    <submittedName>
        <fullName evidence="3">Slr1799 protein</fullName>
    </submittedName>
</protein>
<dbReference type="InParanoid" id="P72813"/>
<evidence type="ECO:0000313" key="4">
    <source>
        <dbReference type="Proteomes" id="UP000001425"/>
    </source>
</evidence>
<keyword evidence="4" id="KW-1185">Reference proteome</keyword>
<evidence type="ECO:0000256" key="2">
    <source>
        <dbReference type="SAM" id="Phobius"/>
    </source>
</evidence>
<dbReference type="PIR" id="S74677">
    <property type="entry name" value="S74677"/>
</dbReference>
<feature type="compositionally biased region" description="Pro residues" evidence="1">
    <location>
        <begin position="605"/>
        <end position="617"/>
    </location>
</feature>
<gene>
    <name evidence="3" type="ordered locus">slr1799</name>
</gene>
<keyword evidence="2" id="KW-1133">Transmembrane helix</keyword>
<evidence type="ECO:0000313" key="3">
    <source>
        <dbReference type="EMBL" id="BAA16828.1"/>
    </source>
</evidence>
<feature type="region of interest" description="Disordered" evidence="1">
    <location>
        <begin position="604"/>
        <end position="637"/>
    </location>
</feature>
<dbReference type="AlphaFoldDB" id="P72813"/>
<reference evidence="3 4" key="1">
    <citation type="journal article" date="1995" name="DNA Res.">
        <title>Sequence analysis of the genome of the unicellular cyanobacterium Synechocystis sp. strain PCC6803. I. Sequence features in the 1 Mb region from map positions 64% to 92% of the genome.</title>
        <authorList>
            <person name="Kaneko T."/>
            <person name="Tanaka A."/>
            <person name="Sato S."/>
            <person name="Kotani H."/>
            <person name="Sazuka T."/>
            <person name="Miyajima N."/>
            <person name="Sugiura M."/>
            <person name="Tabata S."/>
        </authorList>
    </citation>
    <scope>NUCLEOTIDE SEQUENCE [LARGE SCALE GENOMIC DNA]</scope>
    <source>
        <strain evidence="4">ATCC 27184 / PCC 6803 / Kazusa</strain>
    </source>
</reference>